<feature type="region of interest" description="Disordered" evidence="1">
    <location>
        <begin position="1"/>
        <end position="59"/>
    </location>
</feature>
<evidence type="ECO:0000313" key="2">
    <source>
        <dbReference type="EMBL" id="RQH02638.1"/>
    </source>
</evidence>
<comment type="caution">
    <text evidence="2">The sequence shown here is derived from an EMBL/GenBank/DDBJ whole genome shotgun (WGS) entry which is preliminary data.</text>
</comment>
<protein>
    <submittedName>
        <fullName evidence="2">Uncharacterized protein</fullName>
    </submittedName>
</protein>
<accession>A0A3N6MHL4</accession>
<dbReference type="Proteomes" id="UP000281431">
    <property type="component" value="Unassembled WGS sequence"/>
</dbReference>
<organism evidence="2 3">
    <name type="scientific">Natrarchaeobius chitinivorans</name>
    <dbReference type="NCBI Taxonomy" id="1679083"/>
    <lineage>
        <taxon>Archaea</taxon>
        <taxon>Methanobacteriati</taxon>
        <taxon>Methanobacteriota</taxon>
        <taxon>Stenosarchaea group</taxon>
        <taxon>Halobacteria</taxon>
        <taxon>Halobacteriales</taxon>
        <taxon>Natrialbaceae</taxon>
        <taxon>Natrarchaeobius</taxon>
    </lineage>
</organism>
<keyword evidence="3" id="KW-1185">Reference proteome</keyword>
<sequence length="59" mass="6074">MRRGTKGSIPVERSAAVGELTDPASALRSTVANSTERQAVNRRDSNSAASRENGGGCAV</sequence>
<evidence type="ECO:0000256" key="1">
    <source>
        <dbReference type="SAM" id="MobiDB-lite"/>
    </source>
</evidence>
<feature type="compositionally biased region" description="Polar residues" evidence="1">
    <location>
        <begin position="27"/>
        <end position="38"/>
    </location>
</feature>
<evidence type="ECO:0000313" key="3">
    <source>
        <dbReference type="Proteomes" id="UP000281431"/>
    </source>
</evidence>
<dbReference type="AlphaFoldDB" id="A0A3N6MHL4"/>
<proteinExistence type="predicted"/>
<name>A0A3N6MHL4_NATCH</name>
<dbReference type="EMBL" id="REFZ01000002">
    <property type="protein sequence ID" value="RQH02638.1"/>
    <property type="molecule type" value="Genomic_DNA"/>
</dbReference>
<reference evidence="2 3" key="1">
    <citation type="submission" date="2018-10" db="EMBL/GenBank/DDBJ databases">
        <title>Natrarchaeobius chitinivorans gen. nov., sp. nov., and Natrarchaeobius haloalkaliphilus sp. nov., alkaliphilic, chitin-utilizing haloarchaea from hypersaline alkaline lakes.</title>
        <authorList>
            <person name="Sorokin D.Y."/>
            <person name="Elcheninov A.G."/>
            <person name="Kostrikina N.A."/>
            <person name="Bale N.J."/>
            <person name="Sinninghe Damste J.S."/>
            <person name="Khijniak T.V."/>
            <person name="Kublanov I.V."/>
            <person name="Toshchakov S.V."/>
        </authorList>
    </citation>
    <scope>NUCLEOTIDE SEQUENCE [LARGE SCALE GENOMIC DNA]</scope>
    <source>
        <strain evidence="2 3">AArcht7</strain>
    </source>
</reference>
<gene>
    <name evidence="2" type="ORF">EA472_04905</name>
</gene>